<keyword evidence="4" id="KW-1185">Reference proteome</keyword>
<reference evidence="3 4" key="1">
    <citation type="journal article" date="2020" name="ISME J.">
        <title>Uncovering the hidden diversity of litter-decomposition mechanisms in mushroom-forming fungi.</title>
        <authorList>
            <person name="Floudas D."/>
            <person name="Bentzer J."/>
            <person name="Ahren D."/>
            <person name="Johansson T."/>
            <person name="Persson P."/>
            <person name="Tunlid A."/>
        </authorList>
    </citation>
    <scope>NUCLEOTIDE SEQUENCE [LARGE SCALE GENOMIC DNA]</scope>
    <source>
        <strain evidence="3 4">CBS 146.42</strain>
    </source>
</reference>
<dbReference type="Gene3D" id="3.40.50.300">
    <property type="entry name" value="P-loop containing nucleotide triphosphate hydrolases"/>
    <property type="match status" value="1"/>
</dbReference>
<sequence length="360" mass="40689">MATTSSHLPDSQSKQDQSLSLISNAGVGTFKFTHSFLVNNPNVISRLIRSDGIGLHILAEGGMIGVEVDASKRMYQRRSFAATRKNMRGRVLDWAEGRIDRAWRMIWIMGPGGVGKSSIAQKIADAMRLDGRLGCCLFFSPRHNDSTKIMATLAYQLAVKHAWYKHIVTKRLADDPNLLERPLHIQFRQLIIHPFQFIMTHDPSILDRPLLIILDGVDKVKGEIAQCELIEIIAEHVRCVQKFPLLWLICSKPEWYFKYLVSQTDFPIVCEREELKDETEARQGQDDSNVRGPAPGRFVFADAVMRYAASPKPAPPQADPNDWQLDCVVLGPMGALEQLTRDVQSRVTDRDMRTVVVPMQ</sequence>
<dbReference type="Pfam" id="PF24883">
    <property type="entry name" value="NPHP3_N"/>
    <property type="match status" value="1"/>
</dbReference>
<evidence type="ECO:0000259" key="2">
    <source>
        <dbReference type="Pfam" id="PF24883"/>
    </source>
</evidence>
<proteinExistence type="predicted"/>
<gene>
    <name evidence="3" type="ORF">D9756_002061</name>
</gene>
<comment type="caution">
    <text evidence="3">The sequence shown here is derived from an EMBL/GenBank/DDBJ whole genome shotgun (WGS) entry which is preliminary data.</text>
</comment>
<dbReference type="OrthoDB" id="3269932at2759"/>
<dbReference type="SUPFAM" id="SSF52540">
    <property type="entry name" value="P-loop containing nucleoside triphosphate hydrolases"/>
    <property type="match status" value="1"/>
</dbReference>
<keyword evidence="1" id="KW-0677">Repeat</keyword>
<dbReference type="AlphaFoldDB" id="A0A8H5LM72"/>
<dbReference type="InterPro" id="IPR027417">
    <property type="entry name" value="P-loop_NTPase"/>
</dbReference>
<organism evidence="3 4">
    <name type="scientific">Leucocoprinus leucothites</name>
    <dbReference type="NCBI Taxonomy" id="201217"/>
    <lineage>
        <taxon>Eukaryota</taxon>
        <taxon>Fungi</taxon>
        <taxon>Dikarya</taxon>
        <taxon>Basidiomycota</taxon>
        <taxon>Agaricomycotina</taxon>
        <taxon>Agaricomycetes</taxon>
        <taxon>Agaricomycetidae</taxon>
        <taxon>Agaricales</taxon>
        <taxon>Agaricineae</taxon>
        <taxon>Agaricaceae</taxon>
        <taxon>Leucocoprinus</taxon>
    </lineage>
</organism>
<dbReference type="InterPro" id="IPR056884">
    <property type="entry name" value="NPHP3-like_N"/>
</dbReference>
<dbReference type="Proteomes" id="UP000559027">
    <property type="component" value="Unassembled WGS sequence"/>
</dbReference>
<name>A0A8H5LM72_9AGAR</name>
<feature type="domain" description="Nephrocystin 3-like N-terminal" evidence="2">
    <location>
        <begin position="93"/>
        <end position="251"/>
    </location>
</feature>
<evidence type="ECO:0000256" key="1">
    <source>
        <dbReference type="ARBA" id="ARBA00022737"/>
    </source>
</evidence>
<dbReference type="EMBL" id="JAACJO010000002">
    <property type="protein sequence ID" value="KAF5362273.1"/>
    <property type="molecule type" value="Genomic_DNA"/>
</dbReference>
<evidence type="ECO:0000313" key="3">
    <source>
        <dbReference type="EMBL" id="KAF5362273.1"/>
    </source>
</evidence>
<accession>A0A8H5LM72</accession>
<evidence type="ECO:0000313" key="4">
    <source>
        <dbReference type="Proteomes" id="UP000559027"/>
    </source>
</evidence>
<protein>
    <recommendedName>
        <fullName evidence="2">Nephrocystin 3-like N-terminal domain-containing protein</fullName>
    </recommendedName>
</protein>